<evidence type="ECO:0000313" key="2">
    <source>
        <dbReference type="EMBL" id="KAF2085030.1"/>
    </source>
</evidence>
<dbReference type="PANTHER" id="PTHR38790">
    <property type="entry name" value="2EXR DOMAIN-CONTAINING PROTEIN-RELATED"/>
    <property type="match status" value="1"/>
</dbReference>
<proteinExistence type="predicted"/>
<dbReference type="InterPro" id="IPR045518">
    <property type="entry name" value="2EXR"/>
</dbReference>
<dbReference type="PANTHER" id="PTHR38790:SF4">
    <property type="entry name" value="2EXR DOMAIN-CONTAINING PROTEIN"/>
    <property type="match status" value="1"/>
</dbReference>
<protein>
    <recommendedName>
        <fullName evidence="1">2EXR domain-containing protein</fullName>
    </recommendedName>
</protein>
<dbReference type="Pfam" id="PF20150">
    <property type="entry name" value="2EXR"/>
    <property type="match status" value="1"/>
</dbReference>
<dbReference type="Proteomes" id="UP000799776">
    <property type="component" value="Unassembled WGS sequence"/>
</dbReference>
<sequence length="314" mass="34729">MAAEPSPFLRLPTEIRLMIYELLLCPYSSTTSTSNTNVTAPDYHVYEPGSSNPASTSPHTLSIRTMDPVALSNLASSPTSPIQRRSTYHIRCDRFRARTMTSTYTLLSNPGLHPQILGACRQTHAEASELLYSSYLFDFDTHIEALVPFLADKTPHARSRVSKIRLVKRALPYVKEFDRAEWRAACAYLARNVPVPQLQLSLGVVAGKPGPDGWDTVPDLTTEHFRLVQPRFQLLRTPNAVTETGGLGLKALAGVDFEWVEQLLWLRGARSLDVKAIVEHCPPPGSDMMAFWVSFSKSVEGAFGEWLGGLMVGG</sequence>
<keyword evidence="3" id="KW-1185">Reference proteome</keyword>
<feature type="domain" description="2EXR" evidence="1">
    <location>
        <begin position="7"/>
        <end position="142"/>
    </location>
</feature>
<comment type="caution">
    <text evidence="2">The sequence shown here is derived from an EMBL/GenBank/DDBJ whole genome shotgun (WGS) entry which is preliminary data.</text>
</comment>
<accession>A0A9P4HNM7</accession>
<name>A0A9P4HNM7_9PEZI</name>
<dbReference type="AlphaFoldDB" id="A0A9P4HNM7"/>
<dbReference type="EMBL" id="ML978735">
    <property type="protein sequence ID" value="KAF2085030.1"/>
    <property type="molecule type" value="Genomic_DNA"/>
</dbReference>
<gene>
    <name evidence="2" type="ORF">K490DRAFT_47833</name>
</gene>
<evidence type="ECO:0000259" key="1">
    <source>
        <dbReference type="Pfam" id="PF20150"/>
    </source>
</evidence>
<reference evidence="2" key="1">
    <citation type="journal article" date="2020" name="Stud. Mycol.">
        <title>101 Dothideomycetes genomes: a test case for predicting lifestyles and emergence of pathogens.</title>
        <authorList>
            <person name="Haridas S."/>
            <person name="Albert R."/>
            <person name="Binder M."/>
            <person name="Bloem J."/>
            <person name="Labutti K."/>
            <person name="Salamov A."/>
            <person name="Andreopoulos B."/>
            <person name="Baker S."/>
            <person name="Barry K."/>
            <person name="Bills G."/>
            <person name="Bluhm B."/>
            <person name="Cannon C."/>
            <person name="Castanera R."/>
            <person name="Culley D."/>
            <person name="Daum C."/>
            <person name="Ezra D."/>
            <person name="Gonzalez J."/>
            <person name="Henrissat B."/>
            <person name="Kuo A."/>
            <person name="Liang C."/>
            <person name="Lipzen A."/>
            <person name="Lutzoni F."/>
            <person name="Magnuson J."/>
            <person name="Mondo S."/>
            <person name="Nolan M."/>
            <person name="Ohm R."/>
            <person name="Pangilinan J."/>
            <person name="Park H.-J."/>
            <person name="Ramirez L."/>
            <person name="Alfaro M."/>
            <person name="Sun H."/>
            <person name="Tritt A."/>
            <person name="Yoshinaga Y."/>
            <person name="Zwiers L.-H."/>
            <person name="Turgeon B."/>
            <person name="Goodwin S."/>
            <person name="Spatafora J."/>
            <person name="Crous P."/>
            <person name="Grigoriev I."/>
        </authorList>
    </citation>
    <scope>NUCLEOTIDE SEQUENCE</scope>
    <source>
        <strain evidence="2">CBS 121410</strain>
    </source>
</reference>
<evidence type="ECO:0000313" key="3">
    <source>
        <dbReference type="Proteomes" id="UP000799776"/>
    </source>
</evidence>
<organism evidence="2 3">
    <name type="scientific">Saccharata proteae CBS 121410</name>
    <dbReference type="NCBI Taxonomy" id="1314787"/>
    <lineage>
        <taxon>Eukaryota</taxon>
        <taxon>Fungi</taxon>
        <taxon>Dikarya</taxon>
        <taxon>Ascomycota</taxon>
        <taxon>Pezizomycotina</taxon>
        <taxon>Dothideomycetes</taxon>
        <taxon>Dothideomycetes incertae sedis</taxon>
        <taxon>Botryosphaeriales</taxon>
        <taxon>Saccharataceae</taxon>
        <taxon>Saccharata</taxon>
    </lineage>
</organism>
<dbReference type="OrthoDB" id="5420711at2759"/>